<gene>
    <name evidence="3" type="ORF">METZ01_LOCUS483841</name>
</gene>
<keyword evidence="1" id="KW-1133">Transmembrane helix</keyword>
<name>A0A383CF55_9ZZZZ</name>
<dbReference type="AlphaFoldDB" id="A0A383CF55"/>
<dbReference type="InterPro" id="IPR037185">
    <property type="entry name" value="EmrE-like"/>
</dbReference>
<organism evidence="3">
    <name type="scientific">marine metagenome</name>
    <dbReference type="NCBI Taxonomy" id="408172"/>
    <lineage>
        <taxon>unclassified sequences</taxon>
        <taxon>metagenomes</taxon>
        <taxon>ecological metagenomes</taxon>
    </lineage>
</organism>
<dbReference type="GO" id="GO:0016020">
    <property type="term" value="C:membrane"/>
    <property type="evidence" value="ECO:0007669"/>
    <property type="project" value="InterPro"/>
</dbReference>
<protein>
    <recommendedName>
        <fullName evidence="2">EamA domain-containing protein</fullName>
    </recommendedName>
</protein>
<reference evidence="3" key="1">
    <citation type="submission" date="2018-05" db="EMBL/GenBank/DDBJ databases">
        <authorList>
            <person name="Lanie J.A."/>
            <person name="Ng W.-L."/>
            <person name="Kazmierczak K.M."/>
            <person name="Andrzejewski T.M."/>
            <person name="Davidsen T.M."/>
            <person name="Wayne K.J."/>
            <person name="Tettelin H."/>
            <person name="Glass J.I."/>
            <person name="Rusch D."/>
            <person name="Podicherti R."/>
            <person name="Tsui H.-C.T."/>
            <person name="Winkler M.E."/>
        </authorList>
    </citation>
    <scope>NUCLEOTIDE SEQUENCE</scope>
</reference>
<feature type="domain" description="EamA" evidence="2">
    <location>
        <begin position="4"/>
        <end position="137"/>
    </location>
</feature>
<dbReference type="EMBL" id="UINC01208445">
    <property type="protein sequence ID" value="SVE30987.1"/>
    <property type="molecule type" value="Genomic_DNA"/>
</dbReference>
<evidence type="ECO:0000256" key="1">
    <source>
        <dbReference type="SAM" id="Phobius"/>
    </source>
</evidence>
<dbReference type="Pfam" id="PF00892">
    <property type="entry name" value="EamA"/>
    <property type="match status" value="1"/>
</dbReference>
<dbReference type="InterPro" id="IPR000620">
    <property type="entry name" value="EamA_dom"/>
</dbReference>
<accession>A0A383CF55</accession>
<evidence type="ECO:0000259" key="2">
    <source>
        <dbReference type="Pfam" id="PF00892"/>
    </source>
</evidence>
<keyword evidence="1" id="KW-0812">Transmembrane</keyword>
<feature type="transmembrane region" description="Helical" evidence="1">
    <location>
        <begin position="94"/>
        <end position="114"/>
    </location>
</feature>
<feature type="transmembrane region" description="Helical" evidence="1">
    <location>
        <begin position="121"/>
        <end position="137"/>
    </location>
</feature>
<dbReference type="SUPFAM" id="SSF103481">
    <property type="entry name" value="Multidrug resistance efflux transporter EmrE"/>
    <property type="match status" value="1"/>
</dbReference>
<evidence type="ECO:0000313" key="3">
    <source>
        <dbReference type="EMBL" id="SVE30987.1"/>
    </source>
</evidence>
<feature type="transmembrane region" description="Helical" evidence="1">
    <location>
        <begin position="34"/>
        <end position="53"/>
    </location>
</feature>
<feature type="transmembrane region" description="Helical" evidence="1">
    <location>
        <begin position="65"/>
        <end position="88"/>
    </location>
</feature>
<proteinExistence type="predicted"/>
<keyword evidence="1" id="KW-0472">Membrane</keyword>
<sequence>MSLPIVLALGGLVGFGLSNFFWKVAGINKVYPASFMVVETLVVLIVAIAIHFFQNQSFVLAPRMAGVASMAGLSAGFAIFATMSAFNVGGEASIVSPITSLGFVVAVLLAYIFLKEPITSTKLIGSGLAIVAIVFLSR</sequence>
<dbReference type="Gene3D" id="1.10.3730.20">
    <property type="match status" value="1"/>
</dbReference>